<dbReference type="GO" id="GO:0019646">
    <property type="term" value="P:aerobic electron transport chain"/>
    <property type="evidence" value="ECO:0007669"/>
    <property type="project" value="InterPro"/>
</dbReference>
<gene>
    <name evidence="10" type="ORF">FDK13_01740</name>
</gene>
<comment type="caution">
    <text evidence="10">The sequence shown here is derived from an EMBL/GenBank/DDBJ whole genome shotgun (WGS) entry which is preliminary data.</text>
</comment>
<evidence type="ECO:0000313" key="10">
    <source>
        <dbReference type="EMBL" id="TKT93959.1"/>
    </source>
</evidence>
<dbReference type="AlphaFoldDB" id="A0A4U6D900"/>
<feature type="transmembrane region" description="Helical" evidence="8">
    <location>
        <begin position="92"/>
        <end position="111"/>
    </location>
</feature>
<dbReference type="Proteomes" id="UP000304900">
    <property type="component" value="Unassembled WGS sequence"/>
</dbReference>
<dbReference type="Gene3D" id="1.20.120.80">
    <property type="entry name" value="Cytochrome c oxidase, subunit III, four-helix bundle"/>
    <property type="match status" value="1"/>
</dbReference>
<dbReference type="GO" id="GO:0005886">
    <property type="term" value="C:plasma membrane"/>
    <property type="evidence" value="ECO:0007669"/>
    <property type="project" value="UniProtKB-SubCell"/>
</dbReference>
<dbReference type="PANTHER" id="PTHR11403:SF2">
    <property type="entry name" value="CYTOCHROME BO(3) UBIQUINOL OXIDASE SUBUNIT 3"/>
    <property type="match status" value="1"/>
</dbReference>
<evidence type="ECO:0000259" key="9">
    <source>
        <dbReference type="PROSITE" id="PS50253"/>
    </source>
</evidence>
<comment type="subcellular location">
    <subcellularLocation>
        <location evidence="1 7">Cell membrane</location>
        <topology evidence="1 7">Multi-pass membrane protein</topology>
    </subcellularLocation>
</comment>
<dbReference type="GO" id="GO:0004129">
    <property type="term" value="F:cytochrome-c oxidase activity"/>
    <property type="evidence" value="ECO:0007669"/>
    <property type="project" value="InterPro"/>
</dbReference>
<dbReference type="PANTHER" id="PTHR11403">
    <property type="entry name" value="CYTOCHROME C OXIDASE SUBUNIT III"/>
    <property type="match status" value="1"/>
</dbReference>
<dbReference type="OrthoDB" id="9810850at2"/>
<comment type="similarity">
    <text evidence="2 7">Belongs to the cytochrome c oxidase subunit 3 family.</text>
</comment>
<evidence type="ECO:0000256" key="3">
    <source>
        <dbReference type="ARBA" id="ARBA00022475"/>
    </source>
</evidence>
<feature type="transmembrane region" description="Helical" evidence="8">
    <location>
        <begin position="21"/>
        <end position="41"/>
    </location>
</feature>
<evidence type="ECO:0000256" key="7">
    <source>
        <dbReference type="RuleBase" id="RU003376"/>
    </source>
</evidence>
<dbReference type="SUPFAM" id="SSF81452">
    <property type="entry name" value="Cytochrome c oxidase subunit III-like"/>
    <property type="match status" value="1"/>
</dbReference>
<keyword evidence="5 8" id="KW-1133">Transmembrane helix</keyword>
<dbReference type="Pfam" id="PF00510">
    <property type="entry name" value="COX3"/>
    <property type="match status" value="1"/>
</dbReference>
<dbReference type="PROSITE" id="PS50253">
    <property type="entry name" value="COX3"/>
    <property type="match status" value="1"/>
</dbReference>
<feature type="transmembrane region" description="Helical" evidence="8">
    <location>
        <begin position="131"/>
        <end position="152"/>
    </location>
</feature>
<evidence type="ECO:0000256" key="5">
    <source>
        <dbReference type="ARBA" id="ARBA00022989"/>
    </source>
</evidence>
<dbReference type="RefSeq" id="WP_137338249.1">
    <property type="nucleotide sequence ID" value="NZ_BSQH01000001.1"/>
</dbReference>
<dbReference type="InterPro" id="IPR024791">
    <property type="entry name" value="Cyt_c/ubiquinol_Oxase_su3"/>
</dbReference>
<keyword evidence="6 8" id="KW-0472">Membrane</keyword>
<evidence type="ECO:0000256" key="4">
    <source>
        <dbReference type="ARBA" id="ARBA00022692"/>
    </source>
</evidence>
<accession>A0A4U6D900</accession>
<proteinExistence type="inferred from homology"/>
<dbReference type="InterPro" id="IPR000298">
    <property type="entry name" value="Cyt_c_oxidase-like_su3"/>
</dbReference>
<feature type="domain" description="Heme-copper oxidase subunit III family profile" evidence="9">
    <location>
        <begin position="1"/>
        <end position="205"/>
    </location>
</feature>
<protein>
    <submittedName>
        <fullName evidence="10">Heme-copper oxidase subunit III</fullName>
    </submittedName>
</protein>
<feature type="transmembrane region" description="Helical" evidence="8">
    <location>
        <begin position="185"/>
        <end position="206"/>
    </location>
</feature>
<reference evidence="10 11" key="1">
    <citation type="submission" date="2019-05" db="EMBL/GenBank/DDBJ databases">
        <title>Dyadobacter AR-3-8 sp. nov., isolated from arctic soil.</title>
        <authorList>
            <person name="Chaudhary D.K."/>
        </authorList>
    </citation>
    <scope>NUCLEOTIDE SEQUENCE [LARGE SCALE GENOMIC DNA]</scope>
    <source>
        <strain evidence="10 11">AR-3-8</strain>
    </source>
</reference>
<feature type="transmembrane region" description="Helical" evidence="8">
    <location>
        <begin position="61"/>
        <end position="80"/>
    </location>
</feature>
<dbReference type="InterPro" id="IPR035973">
    <property type="entry name" value="Cyt_c_oxidase_su3-like_sf"/>
</dbReference>
<dbReference type="EMBL" id="SZVO01000001">
    <property type="protein sequence ID" value="TKT93959.1"/>
    <property type="molecule type" value="Genomic_DNA"/>
</dbReference>
<organism evidence="10 11">
    <name type="scientific">Dyadobacter frigoris</name>
    <dbReference type="NCBI Taxonomy" id="2576211"/>
    <lineage>
        <taxon>Bacteria</taxon>
        <taxon>Pseudomonadati</taxon>
        <taxon>Bacteroidota</taxon>
        <taxon>Cytophagia</taxon>
        <taxon>Cytophagales</taxon>
        <taxon>Spirosomataceae</taxon>
        <taxon>Dyadobacter</taxon>
    </lineage>
</organism>
<evidence type="ECO:0000256" key="6">
    <source>
        <dbReference type="ARBA" id="ARBA00023136"/>
    </source>
</evidence>
<keyword evidence="4 7" id="KW-0812">Transmembrane</keyword>
<name>A0A4U6D900_9BACT</name>
<evidence type="ECO:0000313" key="11">
    <source>
        <dbReference type="Proteomes" id="UP000304900"/>
    </source>
</evidence>
<dbReference type="InterPro" id="IPR013833">
    <property type="entry name" value="Cyt_c_oxidase_su3_a-hlx"/>
</dbReference>
<evidence type="ECO:0000256" key="8">
    <source>
        <dbReference type="SAM" id="Phobius"/>
    </source>
</evidence>
<dbReference type="CDD" id="cd00386">
    <property type="entry name" value="Heme_Cu_Oxidase_III_like"/>
    <property type="match status" value="1"/>
</dbReference>
<sequence length="209" mass="24243">MSPKHSTKDKENPFTKRREPFGFMLWLGVIGSSLLFGVIFLEYILRADGGNWHFVALPDMFWLSTLVILFSSITLHEANLAFVQERFLHYRIFLAATLTLGITFMLLQAGGWMEIIESRSFGNQNNTSFGFIYILTGLHLIHILIGVIYLGIMFKKALKNRTYVDSFVYSVNPPNRLKLKLITRYWHFVDVLWVAVFLLLLSLSFFNTY</sequence>
<evidence type="ECO:0000256" key="1">
    <source>
        <dbReference type="ARBA" id="ARBA00004651"/>
    </source>
</evidence>
<evidence type="ECO:0000256" key="2">
    <source>
        <dbReference type="ARBA" id="ARBA00010581"/>
    </source>
</evidence>
<keyword evidence="11" id="KW-1185">Reference proteome</keyword>
<keyword evidence="3" id="KW-1003">Cell membrane</keyword>